<dbReference type="GO" id="GO:0051539">
    <property type="term" value="F:4 iron, 4 sulfur cluster binding"/>
    <property type="evidence" value="ECO:0007669"/>
    <property type="project" value="UniProtKB-KW"/>
</dbReference>
<accession>C8X1Z3</accession>
<gene>
    <name evidence="8" type="ordered locus">Dret_1028</name>
</gene>
<evidence type="ECO:0000256" key="5">
    <source>
        <dbReference type="ARBA" id="ARBA00023004"/>
    </source>
</evidence>
<keyword evidence="1" id="KW-0813">Transport</keyword>
<organism evidence="8 9">
    <name type="scientific">Desulfohalobium retbaense (strain ATCC 49708 / DSM 5692 / JCM 16813 / HR100)</name>
    <dbReference type="NCBI Taxonomy" id="485915"/>
    <lineage>
        <taxon>Bacteria</taxon>
        <taxon>Pseudomonadati</taxon>
        <taxon>Thermodesulfobacteriota</taxon>
        <taxon>Desulfovibrionia</taxon>
        <taxon>Desulfovibrionales</taxon>
        <taxon>Desulfohalobiaceae</taxon>
        <taxon>Desulfohalobium</taxon>
    </lineage>
</organism>
<evidence type="ECO:0000313" key="9">
    <source>
        <dbReference type="Proteomes" id="UP000001052"/>
    </source>
</evidence>
<proteinExistence type="predicted"/>
<dbReference type="eggNOG" id="COG0247">
    <property type="taxonomic scope" value="Bacteria"/>
</dbReference>
<keyword evidence="4" id="KW-0249">Electron transport</keyword>
<dbReference type="NCBIfam" id="NF045724">
    <property type="entry name" value="ferredox_TmcB"/>
    <property type="match status" value="1"/>
</dbReference>
<dbReference type="RefSeq" id="WP_015751467.1">
    <property type="nucleotide sequence ID" value="NC_013223.1"/>
</dbReference>
<dbReference type="HOGENOM" id="CLU_023081_6_0_7"/>
<dbReference type="PANTHER" id="PTHR43551:SF1">
    <property type="entry name" value="HETERODISULFIDE REDUCTASE"/>
    <property type="match status" value="1"/>
</dbReference>
<feature type="domain" description="4Fe-4S ferredoxin-type" evidence="7">
    <location>
        <begin position="49"/>
        <end position="79"/>
    </location>
</feature>
<name>C8X1Z3_DESRD</name>
<reference evidence="8 9" key="2">
    <citation type="journal article" date="2010" name="Stand. Genomic Sci.">
        <title>Complete genome sequence of Desulfohalobium retbaense type strain (HR(100)).</title>
        <authorList>
            <person name="Spring S."/>
            <person name="Nolan M."/>
            <person name="Lapidus A."/>
            <person name="Glavina Del Rio T."/>
            <person name="Copeland A."/>
            <person name="Tice H."/>
            <person name="Cheng J.F."/>
            <person name="Lucas S."/>
            <person name="Land M."/>
            <person name="Chen F."/>
            <person name="Bruce D."/>
            <person name="Goodwin L."/>
            <person name="Pitluck S."/>
            <person name="Ivanova N."/>
            <person name="Mavromatis K."/>
            <person name="Mikhailova N."/>
            <person name="Pati A."/>
            <person name="Chen A."/>
            <person name="Palaniappan K."/>
            <person name="Hauser L."/>
            <person name="Chang Y.J."/>
            <person name="Jeffries C.D."/>
            <person name="Munk C."/>
            <person name="Kiss H."/>
            <person name="Chain P."/>
            <person name="Han C."/>
            <person name="Brettin T."/>
            <person name="Detter J.C."/>
            <person name="Schuler E."/>
            <person name="Goker M."/>
            <person name="Rohde M."/>
            <person name="Bristow J."/>
            <person name="Eisen J.A."/>
            <person name="Markowitz V."/>
            <person name="Hugenholtz P."/>
            <person name="Kyrpides N.C."/>
            <person name="Klenk H.P."/>
        </authorList>
    </citation>
    <scope>NUCLEOTIDE SEQUENCE [LARGE SCALE GENOMIC DNA]</scope>
    <source>
        <strain evidence="8 9">DSM 5692</strain>
    </source>
</reference>
<evidence type="ECO:0000313" key="8">
    <source>
        <dbReference type="EMBL" id="ACV68316.1"/>
    </source>
</evidence>
<dbReference type="EMBL" id="CP001734">
    <property type="protein sequence ID" value="ACV68316.1"/>
    <property type="molecule type" value="Genomic_DNA"/>
</dbReference>
<dbReference type="eggNOG" id="COG1142">
    <property type="taxonomic scope" value="Bacteria"/>
</dbReference>
<evidence type="ECO:0000259" key="7">
    <source>
        <dbReference type="PROSITE" id="PS51379"/>
    </source>
</evidence>
<dbReference type="PANTHER" id="PTHR43551">
    <property type="entry name" value="FUMARATE REDUCTASE IRON-SULFUR SUBUNIT"/>
    <property type="match status" value="1"/>
</dbReference>
<keyword evidence="3" id="KW-0479">Metal-binding</keyword>
<dbReference type="InterPro" id="IPR004017">
    <property type="entry name" value="Cys_rich_dom"/>
</dbReference>
<keyword evidence="9" id="KW-1185">Reference proteome</keyword>
<dbReference type="PROSITE" id="PS00198">
    <property type="entry name" value="4FE4S_FER_1"/>
    <property type="match status" value="1"/>
</dbReference>
<keyword evidence="2" id="KW-0004">4Fe-4S</keyword>
<keyword evidence="5" id="KW-0408">Iron</keyword>
<dbReference type="InterPro" id="IPR017896">
    <property type="entry name" value="4Fe4S_Fe-S-bd"/>
</dbReference>
<dbReference type="InterPro" id="IPR017900">
    <property type="entry name" value="4Fe4S_Fe_S_CS"/>
</dbReference>
<reference evidence="9" key="1">
    <citation type="submission" date="2009-09" db="EMBL/GenBank/DDBJ databases">
        <title>The complete chromosome of Desulfohalobium retbaense DSM 5692.</title>
        <authorList>
            <consortium name="US DOE Joint Genome Institute (JGI-PGF)"/>
            <person name="Lucas S."/>
            <person name="Copeland A."/>
            <person name="Lapidus A."/>
            <person name="Glavina del Rio T."/>
            <person name="Dalin E."/>
            <person name="Tice H."/>
            <person name="Bruce D."/>
            <person name="Goodwin L."/>
            <person name="Pitluck S."/>
            <person name="Kyrpides N."/>
            <person name="Mavromatis K."/>
            <person name="Ivanova N."/>
            <person name="Mikhailova N."/>
            <person name="Munk A.C."/>
            <person name="Brettin T."/>
            <person name="Detter J.C."/>
            <person name="Han C."/>
            <person name="Tapia R."/>
            <person name="Larimer F."/>
            <person name="Land M."/>
            <person name="Hauser L."/>
            <person name="Markowitz V."/>
            <person name="Cheng J.-F."/>
            <person name="Hugenholtz P."/>
            <person name="Woyke T."/>
            <person name="Wu D."/>
            <person name="Spring S."/>
            <person name="Klenk H.-P."/>
            <person name="Eisen J.A."/>
        </authorList>
    </citation>
    <scope>NUCLEOTIDE SEQUENCE [LARGE SCALE GENOMIC DNA]</scope>
    <source>
        <strain evidence="9">DSM 5692</strain>
    </source>
</reference>
<protein>
    <recommendedName>
        <fullName evidence="7">4Fe-4S ferredoxin-type domain-containing protein</fullName>
    </recommendedName>
</protein>
<dbReference type="STRING" id="485915.Dret_1028"/>
<dbReference type="AlphaFoldDB" id="C8X1Z3"/>
<evidence type="ECO:0000256" key="4">
    <source>
        <dbReference type="ARBA" id="ARBA00022982"/>
    </source>
</evidence>
<dbReference type="GO" id="GO:0016491">
    <property type="term" value="F:oxidoreductase activity"/>
    <property type="evidence" value="ECO:0007669"/>
    <property type="project" value="UniProtKB-ARBA"/>
</dbReference>
<sequence length="451" mass="51356">MLNKMDDNAAAFDRYVADAGLDAGVEKLKENPEKIKKAVNQVLNGEGGARLKGYVETCVHCGLCSEACHYFHSHDRDPQYSPVGKVKQTLWELIRKKGDVSPEFIRNCAQIAYTECNLCKRCVMYCPFGIDTAYLMSNVRRICHLLGVTPQYLQDTAHSHAATFNQMWVKEDEWIDSLQWQEDEGRDEIPNLRIPLEKEGADVMYSVIGPEPKFRTQLILQAGVLMHECGINWTMPATTGWDNSDMAMYSGDSELMGRLKRQHFETASRLKVKRIVMGECGHAFRSVYDTGNRWLAWQKPPIPIVHAIQFYWELLRDGKLKVAKQFDKPVTIHDPCNIIRGMGLHEKLREVTHAFCSNVTEMYPNREHNYCCCAGGGVINCGPPFRNTRVEGNRIKAEQIKETGAEVVISPCHNCHGGLEDIIHKYHLGTELKFLIDIIYECMEKPNSIEE</sequence>
<evidence type="ECO:0000256" key="6">
    <source>
        <dbReference type="ARBA" id="ARBA00023014"/>
    </source>
</evidence>
<dbReference type="Gene3D" id="1.10.1060.10">
    <property type="entry name" value="Alpha-helical ferredoxin"/>
    <property type="match status" value="1"/>
</dbReference>
<dbReference type="PROSITE" id="PS51379">
    <property type="entry name" value="4FE4S_FER_2"/>
    <property type="match status" value="1"/>
</dbReference>
<evidence type="ECO:0000256" key="1">
    <source>
        <dbReference type="ARBA" id="ARBA00022448"/>
    </source>
</evidence>
<dbReference type="GO" id="GO:0046872">
    <property type="term" value="F:metal ion binding"/>
    <property type="evidence" value="ECO:0007669"/>
    <property type="project" value="UniProtKB-KW"/>
</dbReference>
<evidence type="ECO:0000256" key="3">
    <source>
        <dbReference type="ARBA" id="ARBA00022723"/>
    </source>
</evidence>
<dbReference type="InterPro" id="IPR009051">
    <property type="entry name" value="Helical_ferredxn"/>
</dbReference>
<evidence type="ECO:0000256" key="2">
    <source>
        <dbReference type="ARBA" id="ARBA00022485"/>
    </source>
</evidence>
<dbReference type="Pfam" id="PF02754">
    <property type="entry name" value="CCG"/>
    <property type="match status" value="1"/>
</dbReference>
<keyword evidence="6" id="KW-0411">Iron-sulfur</keyword>
<dbReference type="KEGG" id="drt:Dret_1028"/>
<dbReference type="SUPFAM" id="SSF46548">
    <property type="entry name" value="alpha-helical ferredoxin"/>
    <property type="match status" value="1"/>
</dbReference>
<dbReference type="Proteomes" id="UP000001052">
    <property type="component" value="Chromosome"/>
</dbReference>
<dbReference type="Pfam" id="PF13183">
    <property type="entry name" value="Fer4_8"/>
    <property type="match status" value="1"/>
</dbReference>